<gene>
    <name evidence="2" type="ORF">BE18_16365</name>
</gene>
<feature type="chain" id="PRO_5007568533" description="Secreted protein" evidence="1">
    <location>
        <begin position="33"/>
        <end position="294"/>
    </location>
</feature>
<dbReference type="AlphaFoldDB" id="A0A150SD80"/>
<keyword evidence="1" id="KW-0732">Signal</keyword>
<accession>A0A150SD80</accession>
<evidence type="ECO:0000313" key="3">
    <source>
        <dbReference type="Proteomes" id="UP000075515"/>
    </source>
</evidence>
<protein>
    <recommendedName>
        <fullName evidence="4">Secreted protein</fullName>
    </recommendedName>
</protein>
<evidence type="ECO:0000313" key="2">
    <source>
        <dbReference type="EMBL" id="KYF98883.1"/>
    </source>
</evidence>
<organism evidence="2 3">
    <name type="scientific">Sorangium cellulosum</name>
    <name type="common">Polyangium cellulosum</name>
    <dbReference type="NCBI Taxonomy" id="56"/>
    <lineage>
        <taxon>Bacteria</taxon>
        <taxon>Pseudomonadati</taxon>
        <taxon>Myxococcota</taxon>
        <taxon>Polyangia</taxon>
        <taxon>Polyangiales</taxon>
        <taxon>Polyangiaceae</taxon>
        <taxon>Sorangium</taxon>
    </lineage>
</organism>
<dbReference type="Proteomes" id="UP000075515">
    <property type="component" value="Unassembled WGS sequence"/>
</dbReference>
<sequence>MKRVIMMTSGHFLAVGATLSAAALWIACSADAPAPLPERPECETEYDCINPPDPECGTQRCIEGKCQREVWEYSGQYPGDCMTMACDSDGFKVAVPAPDDVPEDGNPCTDDLCDGTRALRLATRRGPAPDDSGLCDGARHLVECLSDADCVEPSTYCSPNSKCVPLACNNGELDTDIGESYVDCGGLCDPCIPTFPCNTGADCFTGVCGFDKRCSRATCSDGVQNANEADIDCGSNCRACAAGDKCREASECLTKVCFMGRCQAPSCDDDRQNGREVGRDCGGDCPPCPEGSLP</sequence>
<evidence type="ECO:0000256" key="1">
    <source>
        <dbReference type="SAM" id="SignalP"/>
    </source>
</evidence>
<evidence type="ECO:0008006" key="4">
    <source>
        <dbReference type="Google" id="ProtNLM"/>
    </source>
</evidence>
<dbReference type="EMBL" id="JEMC01001204">
    <property type="protein sequence ID" value="KYF98883.1"/>
    <property type="molecule type" value="Genomic_DNA"/>
</dbReference>
<proteinExistence type="predicted"/>
<name>A0A150SD80_SORCE</name>
<comment type="caution">
    <text evidence="2">The sequence shown here is derived from an EMBL/GenBank/DDBJ whole genome shotgun (WGS) entry which is preliminary data.</text>
</comment>
<feature type="signal peptide" evidence="1">
    <location>
        <begin position="1"/>
        <end position="32"/>
    </location>
</feature>
<reference evidence="2 3" key="1">
    <citation type="submission" date="2014-02" db="EMBL/GenBank/DDBJ databases">
        <title>The small core and large imbalanced accessory genome model reveals a collaborative survival strategy of Sorangium cellulosum strains in nature.</title>
        <authorList>
            <person name="Han K."/>
            <person name="Peng R."/>
            <person name="Blom J."/>
            <person name="Li Y.-Z."/>
        </authorList>
    </citation>
    <scope>NUCLEOTIDE SEQUENCE [LARGE SCALE GENOMIC DNA]</scope>
    <source>
        <strain evidence="2 3">So0149</strain>
    </source>
</reference>
<dbReference type="PROSITE" id="PS51257">
    <property type="entry name" value="PROKAR_LIPOPROTEIN"/>
    <property type="match status" value="1"/>
</dbReference>